<dbReference type="PROSITE" id="PS50405">
    <property type="entry name" value="GST_CTER"/>
    <property type="match status" value="1"/>
</dbReference>
<evidence type="ECO:0000313" key="4">
    <source>
        <dbReference type="Proteomes" id="UP000323708"/>
    </source>
</evidence>
<keyword evidence="4" id="KW-1185">Reference proteome</keyword>
<dbReference type="InterPro" id="IPR040079">
    <property type="entry name" value="Glutathione_S-Trfase"/>
</dbReference>
<evidence type="ECO:0000259" key="1">
    <source>
        <dbReference type="PROSITE" id="PS50404"/>
    </source>
</evidence>
<evidence type="ECO:0000313" key="3">
    <source>
        <dbReference type="EMBL" id="KAA1194347.1"/>
    </source>
</evidence>
<dbReference type="PANTHER" id="PTHR44051">
    <property type="entry name" value="GLUTATHIONE S-TRANSFERASE-RELATED"/>
    <property type="match status" value="1"/>
</dbReference>
<dbReference type="SFLD" id="SFLDG00358">
    <property type="entry name" value="Main_(cytGST)"/>
    <property type="match status" value="1"/>
</dbReference>
<dbReference type="CDD" id="cd03046">
    <property type="entry name" value="GST_N_GTT1_like"/>
    <property type="match status" value="1"/>
</dbReference>
<dbReference type="SUPFAM" id="SSF52833">
    <property type="entry name" value="Thioredoxin-like"/>
    <property type="match status" value="1"/>
</dbReference>
<dbReference type="PROSITE" id="PS50404">
    <property type="entry name" value="GST_NTER"/>
    <property type="match status" value="1"/>
</dbReference>
<dbReference type="Proteomes" id="UP000323708">
    <property type="component" value="Unassembled WGS sequence"/>
</dbReference>
<sequence length="223" mass="25536">MHITHLKLYHFPMSRSARVKWLLHELVDDAFELETMRLYEGQQYQPDFLKRNPNHAVPVLEITHSDGSVFTMIESGAIVALLADSYPERRLAPPPATYSAERADYLQMLHFGASWFDMMLWQIRMNRDLLPQEARDEGTIDRYMEKIAKEVEPQLEARLNGGGYIAGEDFSAADCVMGHNVIWARLYGLCGGDSFSRYLETLTARPGFKAAFADSDRFKLSPR</sequence>
<dbReference type="Gene3D" id="1.20.1050.10">
    <property type="match status" value="1"/>
</dbReference>
<dbReference type="InterPro" id="IPR036282">
    <property type="entry name" value="Glutathione-S-Trfase_C_sf"/>
</dbReference>
<dbReference type="InterPro" id="IPR004045">
    <property type="entry name" value="Glutathione_S-Trfase_N"/>
</dbReference>
<dbReference type="AlphaFoldDB" id="A0A5B0X7A4"/>
<dbReference type="Pfam" id="PF02798">
    <property type="entry name" value="GST_N"/>
    <property type="match status" value="1"/>
</dbReference>
<name>A0A5B0X7A4_9GAMM</name>
<feature type="domain" description="GST N-terminal" evidence="1">
    <location>
        <begin position="4"/>
        <end position="90"/>
    </location>
</feature>
<dbReference type="PANTHER" id="PTHR44051:SF21">
    <property type="entry name" value="GLUTATHIONE S-TRANSFERASE FAMILY PROTEIN"/>
    <property type="match status" value="1"/>
</dbReference>
<dbReference type="GO" id="GO:0016740">
    <property type="term" value="F:transferase activity"/>
    <property type="evidence" value="ECO:0007669"/>
    <property type="project" value="UniProtKB-KW"/>
</dbReference>
<dbReference type="InterPro" id="IPR010987">
    <property type="entry name" value="Glutathione-S-Trfase_C-like"/>
</dbReference>
<dbReference type="EMBL" id="VTUX01000001">
    <property type="protein sequence ID" value="KAA1194347.1"/>
    <property type="molecule type" value="Genomic_DNA"/>
</dbReference>
<evidence type="ECO:0000259" key="2">
    <source>
        <dbReference type="PROSITE" id="PS50405"/>
    </source>
</evidence>
<gene>
    <name evidence="3" type="ORF">F0M18_02645</name>
</gene>
<dbReference type="Gene3D" id="3.40.30.10">
    <property type="entry name" value="Glutaredoxin"/>
    <property type="match status" value="1"/>
</dbReference>
<dbReference type="InterPro" id="IPR036249">
    <property type="entry name" value="Thioredoxin-like_sf"/>
</dbReference>
<proteinExistence type="predicted"/>
<dbReference type="SFLD" id="SFLDS00019">
    <property type="entry name" value="Glutathione_Transferase_(cytos"/>
    <property type="match status" value="1"/>
</dbReference>
<organism evidence="3 4">
    <name type="scientific">Pseudohalioglobus sediminis</name>
    <dbReference type="NCBI Taxonomy" id="2606449"/>
    <lineage>
        <taxon>Bacteria</taxon>
        <taxon>Pseudomonadati</taxon>
        <taxon>Pseudomonadota</taxon>
        <taxon>Gammaproteobacteria</taxon>
        <taxon>Cellvibrionales</taxon>
        <taxon>Halieaceae</taxon>
        <taxon>Pseudohalioglobus</taxon>
    </lineage>
</organism>
<accession>A0A5B0X7A4</accession>
<keyword evidence="3" id="KW-0808">Transferase</keyword>
<dbReference type="SUPFAM" id="SSF47616">
    <property type="entry name" value="GST C-terminal domain-like"/>
    <property type="match status" value="1"/>
</dbReference>
<comment type="caution">
    <text evidence="3">The sequence shown here is derived from an EMBL/GenBank/DDBJ whole genome shotgun (WGS) entry which is preliminary data.</text>
</comment>
<feature type="domain" description="GST C-terminal" evidence="2">
    <location>
        <begin position="98"/>
        <end position="223"/>
    </location>
</feature>
<dbReference type="RefSeq" id="WP_149609816.1">
    <property type="nucleotide sequence ID" value="NZ_VTUX01000001.1"/>
</dbReference>
<protein>
    <submittedName>
        <fullName evidence="3">Glutathione S-transferase family protein</fullName>
    </submittedName>
</protein>
<reference evidence="3 4" key="1">
    <citation type="submission" date="2019-09" db="EMBL/GenBank/DDBJ databases">
        <authorList>
            <person name="Chen X.-Y."/>
        </authorList>
    </citation>
    <scope>NUCLEOTIDE SEQUENCE [LARGE SCALE GENOMIC DNA]</scope>
    <source>
        <strain evidence="3 4">NY5</strain>
    </source>
</reference>